<evidence type="ECO:0000256" key="2">
    <source>
        <dbReference type="ARBA" id="ARBA00023125"/>
    </source>
</evidence>
<keyword evidence="3" id="KW-0804">Transcription</keyword>
<dbReference type="GO" id="GO:0097367">
    <property type="term" value="F:carbohydrate derivative binding"/>
    <property type="evidence" value="ECO:0007669"/>
    <property type="project" value="InterPro"/>
</dbReference>
<dbReference type="InterPro" id="IPR001347">
    <property type="entry name" value="SIS_dom"/>
</dbReference>
<sequence>MTMGILLNNYQHQLKSLTASELSAFTLMDNQPELILSMNLTSLAQKLCSSNSTLIRLCQKLGFSGFSDFKSEVKRIIEQTKYLSHSSLFESYRFFFNEILPNINRDKLEYFAEKINLSNNIFIIGLGLTKPIAEYISKRLYQLDRASTYVSESHMLDLLPNLARRGDLIIFISESGETKSLLNCAQKVGQTGAVLLSITNSQHNTLNHSMHMSLTSQMPENHFHNYDITSRVFQMALLDLILDIYLNKYLKNLS</sequence>
<dbReference type="InterPro" id="IPR036388">
    <property type="entry name" value="WH-like_DNA-bd_sf"/>
</dbReference>
<dbReference type="Pfam" id="PF01418">
    <property type="entry name" value="HTH_6"/>
    <property type="match status" value="1"/>
</dbReference>
<dbReference type="PROSITE" id="PS51071">
    <property type="entry name" value="HTH_RPIR"/>
    <property type="match status" value="1"/>
</dbReference>
<evidence type="ECO:0000313" key="7">
    <source>
        <dbReference type="Proteomes" id="UP001157396"/>
    </source>
</evidence>
<dbReference type="EMBL" id="JARYTV010000005">
    <property type="protein sequence ID" value="MDH7960150.1"/>
    <property type="molecule type" value="Genomic_DNA"/>
</dbReference>
<dbReference type="Pfam" id="PF01380">
    <property type="entry name" value="SIS"/>
    <property type="match status" value="1"/>
</dbReference>
<dbReference type="PANTHER" id="PTHR30514:SF10">
    <property type="entry name" value="MURR_RPIR FAMILY TRANSCRIPTIONAL REGULATOR"/>
    <property type="match status" value="1"/>
</dbReference>
<organism evidence="6 7">
    <name type="scientific">Lactococcus garvieae</name>
    <dbReference type="NCBI Taxonomy" id="1363"/>
    <lineage>
        <taxon>Bacteria</taxon>
        <taxon>Bacillati</taxon>
        <taxon>Bacillota</taxon>
        <taxon>Bacilli</taxon>
        <taxon>Lactobacillales</taxon>
        <taxon>Streptococcaceae</taxon>
        <taxon>Lactococcus</taxon>
    </lineage>
</organism>
<dbReference type="PROSITE" id="PS51464">
    <property type="entry name" value="SIS"/>
    <property type="match status" value="1"/>
</dbReference>
<proteinExistence type="predicted"/>
<dbReference type="Gene3D" id="3.40.50.10490">
    <property type="entry name" value="Glucose-6-phosphate isomerase like protein, domain 1"/>
    <property type="match status" value="1"/>
</dbReference>
<reference evidence="6" key="1">
    <citation type="submission" date="2023-04" db="EMBL/GenBank/DDBJ databases">
        <title>Genomic analysis of Lactococcus garvieae isolates.</title>
        <authorList>
            <person name="Zhanghang C."/>
        </authorList>
    </citation>
    <scope>NUCLEOTIDE SEQUENCE</scope>
    <source>
        <strain evidence="6">ZB-1</strain>
    </source>
</reference>
<keyword evidence="2" id="KW-0238">DNA-binding</keyword>
<accession>A0AA43PDZ2</accession>
<feature type="domain" description="HTH rpiR-type" evidence="4">
    <location>
        <begin position="4"/>
        <end position="80"/>
    </location>
</feature>
<protein>
    <submittedName>
        <fullName evidence="6">MurR/RpiR family transcriptional regulator</fullName>
    </submittedName>
</protein>
<dbReference type="Gene3D" id="1.10.10.10">
    <property type="entry name" value="Winged helix-like DNA-binding domain superfamily/Winged helix DNA-binding domain"/>
    <property type="match status" value="1"/>
</dbReference>
<dbReference type="InterPro" id="IPR035472">
    <property type="entry name" value="RpiR-like_SIS"/>
</dbReference>
<dbReference type="SUPFAM" id="SSF46689">
    <property type="entry name" value="Homeodomain-like"/>
    <property type="match status" value="1"/>
</dbReference>
<evidence type="ECO:0000256" key="1">
    <source>
        <dbReference type="ARBA" id="ARBA00023015"/>
    </source>
</evidence>
<dbReference type="GO" id="GO:0003700">
    <property type="term" value="F:DNA-binding transcription factor activity"/>
    <property type="evidence" value="ECO:0007669"/>
    <property type="project" value="InterPro"/>
</dbReference>
<dbReference type="InterPro" id="IPR000281">
    <property type="entry name" value="HTH_RpiR"/>
</dbReference>
<dbReference type="InterPro" id="IPR047640">
    <property type="entry name" value="RpiR-like"/>
</dbReference>
<feature type="domain" description="SIS" evidence="5">
    <location>
        <begin position="111"/>
        <end position="252"/>
    </location>
</feature>
<dbReference type="InterPro" id="IPR046348">
    <property type="entry name" value="SIS_dom_sf"/>
</dbReference>
<evidence type="ECO:0000259" key="4">
    <source>
        <dbReference type="PROSITE" id="PS51071"/>
    </source>
</evidence>
<dbReference type="GO" id="GO:1901135">
    <property type="term" value="P:carbohydrate derivative metabolic process"/>
    <property type="evidence" value="ECO:0007669"/>
    <property type="project" value="InterPro"/>
</dbReference>
<evidence type="ECO:0000256" key="3">
    <source>
        <dbReference type="ARBA" id="ARBA00023163"/>
    </source>
</evidence>
<dbReference type="CDD" id="cd05013">
    <property type="entry name" value="SIS_RpiR"/>
    <property type="match status" value="1"/>
</dbReference>
<dbReference type="PANTHER" id="PTHR30514">
    <property type="entry name" value="GLUCOKINASE"/>
    <property type="match status" value="1"/>
</dbReference>
<dbReference type="GO" id="GO:0003677">
    <property type="term" value="F:DNA binding"/>
    <property type="evidence" value="ECO:0007669"/>
    <property type="project" value="UniProtKB-KW"/>
</dbReference>
<dbReference type="RefSeq" id="WP_265150428.1">
    <property type="nucleotide sequence ID" value="NZ_AP026069.1"/>
</dbReference>
<evidence type="ECO:0000259" key="5">
    <source>
        <dbReference type="PROSITE" id="PS51464"/>
    </source>
</evidence>
<dbReference type="InterPro" id="IPR009057">
    <property type="entry name" value="Homeodomain-like_sf"/>
</dbReference>
<evidence type="ECO:0000313" key="6">
    <source>
        <dbReference type="EMBL" id="MDH7960150.1"/>
    </source>
</evidence>
<comment type="caution">
    <text evidence="6">The sequence shown here is derived from an EMBL/GenBank/DDBJ whole genome shotgun (WGS) entry which is preliminary data.</text>
</comment>
<keyword evidence="1" id="KW-0805">Transcription regulation</keyword>
<dbReference type="Proteomes" id="UP001157396">
    <property type="component" value="Unassembled WGS sequence"/>
</dbReference>
<name>A0AA43PDZ2_9LACT</name>
<dbReference type="AlphaFoldDB" id="A0AA43PDZ2"/>
<dbReference type="SUPFAM" id="SSF53697">
    <property type="entry name" value="SIS domain"/>
    <property type="match status" value="1"/>
</dbReference>
<gene>
    <name evidence="6" type="ORF">QHR29_06670</name>
</gene>